<dbReference type="InterPro" id="IPR002035">
    <property type="entry name" value="VWF_A"/>
</dbReference>
<dbReference type="SMART" id="SM00327">
    <property type="entry name" value="VWA"/>
    <property type="match status" value="2"/>
</dbReference>
<dbReference type="Pfam" id="PF00092">
    <property type="entry name" value="VWA"/>
    <property type="match status" value="2"/>
</dbReference>
<dbReference type="InterPro" id="IPR036465">
    <property type="entry name" value="vWFA_dom_sf"/>
</dbReference>
<proteinExistence type="predicted"/>
<dbReference type="Gene3D" id="3.40.50.410">
    <property type="entry name" value="von Willebrand factor, type A domain"/>
    <property type="match status" value="2"/>
</dbReference>
<comment type="caution">
    <text evidence="2">The sequence shown here is derived from an EMBL/GenBank/DDBJ whole genome shotgun (WGS) entry which is preliminary data.</text>
</comment>
<dbReference type="OrthoDB" id="687730at2759"/>
<evidence type="ECO:0000313" key="2">
    <source>
        <dbReference type="EMBL" id="CAG5132862.1"/>
    </source>
</evidence>
<reference evidence="2" key="1">
    <citation type="submission" date="2021-04" db="EMBL/GenBank/DDBJ databases">
        <authorList>
            <consortium name="Molecular Ecology Group"/>
        </authorList>
    </citation>
    <scope>NUCLEOTIDE SEQUENCE</scope>
</reference>
<feature type="domain" description="VWFA" evidence="1">
    <location>
        <begin position="218"/>
        <end position="390"/>
    </location>
</feature>
<dbReference type="AlphaFoldDB" id="A0A8S3ZXU2"/>
<dbReference type="EMBL" id="CAJHNH020005702">
    <property type="protein sequence ID" value="CAG5132862.1"/>
    <property type="molecule type" value="Genomic_DNA"/>
</dbReference>
<dbReference type="PANTHER" id="PTHR24020:SF20">
    <property type="entry name" value="PH DOMAIN-CONTAINING PROTEIN"/>
    <property type="match status" value="1"/>
</dbReference>
<feature type="domain" description="VWFA" evidence="1">
    <location>
        <begin position="20"/>
        <end position="194"/>
    </location>
</feature>
<dbReference type="SUPFAM" id="SSF53300">
    <property type="entry name" value="vWA-like"/>
    <property type="match status" value="2"/>
</dbReference>
<name>A0A8S3ZXU2_9EUPU</name>
<keyword evidence="3" id="KW-1185">Reference proteome</keyword>
<dbReference type="InterPro" id="IPR050525">
    <property type="entry name" value="ECM_Assembly_Org"/>
</dbReference>
<dbReference type="PANTHER" id="PTHR24020">
    <property type="entry name" value="COLLAGEN ALPHA"/>
    <property type="match status" value="1"/>
</dbReference>
<gene>
    <name evidence="2" type="ORF">CUNI_LOCUS18420</name>
</gene>
<sequence length="395" mass="44402">MIFISFPTISFTGWTNKEADVYFLIDSSASIWIMDYMKLLQFVADLVSDMDLSLSATRVGVGLFSSHHRLHIPLNNNWSKEKIRQEIVTAPYLRGDTYLSRALQGMRAEGLSSSMTRASATRIGVLITDGMSRHKQLTADNATLAKMDGIFLFTVGVGHGVDHDELREIASDPKKEFNYHVPSFDFLKEIRLKLSHRMSEVGLMQGDEGTCGDKDKVDVVFVFDQAAFGDHATQLIRSFIMSLVADFSMNTGNVRVGIVSSTCHENDKMLGQYVTKDDFISALKSIETPEISSLIKRSHQESFLSRNGGRFDAKHRMVLLLHDRGRKVIETVRQVSKSKHAGVEVFVIQLGTDYSKEFVHRLASSIDNVMYVESPSNLSTTDSKQTFNRMFCKDL</sequence>
<evidence type="ECO:0000259" key="1">
    <source>
        <dbReference type="PROSITE" id="PS50234"/>
    </source>
</evidence>
<dbReference type="PROSITE" id="PS50234">
    <property type="entry name" value="VWFA"/>
    <property type="match status" value="2"/>
</dbReference>
<protein>
    <recommendedName>
        <fullName evidence="1">VWFA domain-containing protein</fullName>
    </recommendedName>
</protein>
<accession>A0A8S3ZXU2</accession>
<evidence type="ECO:0000313" key="3">
    <source>
        <dbReference type="Proteomes" id="UP000678393"/>
    </source>
</evidence>
<dbReference type="Proteomes" id="UP000678393">
    <property type="component" value="Unassembled WGS sequence"/>
</dbReference>
<organism evidence="2 3">
    <name type="scientific">Candidula unifasciata</name>
    <dbReference type="NCBI Taxonomy" id="100452"/>
    <lineage>
        <taxon>Eukaryota</taxon>
        <taxon>Metazoa</taxon>
        <taxon>Spiralia</taxon>
        <taxon>Lophotrochozoa</taxon>
        <taxon>Mollusca</taxon>
        <taxon>Gastropoda</taxon>
        <taxon>Heterobranchia</taxon>
        <taxon>Euthyneura</taxon>
        <taxon>Panpulmonata</taxon>
        <taxon>Eupulmonata</taxon>
        <taxon>Stylommatophora</taxon>
        <taxon>Helicina</taxon>
        <taxon>Helicoidea</taxon>
        <taxon>Geomitridae</taxon>
        <taxon>Candidula</taxon>
    </lineage>
</organism>